<evidence type="ECO:0000256" key="2">
    <source>
        <dbReference type="PIRSR" id="PIRSR600101-1"/>
    </source>
</evidence>
<dbReference type="GO" id="GO:0036374">
    <property type="term" value="F:glutathione hydrolase activity"/>
    <property type="evidence" value="ECO:0007669"/>
    <property type="project" value="UniProtKB-ARBA"/>
</dbReference>
<keyword evidence="1" id="KW-1199">Hemostasis impairing toxin</keyword>
<keyword evidence="6" id="KW-1185">Reference proteome</keyword>
<sequence length="591" mass="64551">MVVSNSVKYCSEHLLSIINTDSSRPKRAIIFGVVVAAVLAALIIVGIIFLLPSDDSKEKLGAIVTNGQECADIGKSIINKGGKAVDAAIASLFCEGVAMAQSCGLGGGFLMTLFDKKSGKVYILNSRETAPKAATVDMFNGSSDLSSRGILSVAVPAELRGYWRAYNRFGGGVPWKDLVQPTIDLCRNGLPVTEYLEGIYAGKRDLLYADENLRQSYIDPATNNTYKKGQLIRRLKLADTLEIIAKEGGDALHNGSLTDQFIADIKSLNGIITKEDIQGYEPIWEEPIKMNLPFGQTLYTVPLPGSGAILAYMLNMLQLILDISQPKSLTNLQRIVESFKFAYGMRTRLGDTNTTAMNKFVKDLASMEKAKLTVKLIKDNKTSQDPEYYGAQIAKIGDHGTAHISVLAPDGDAVSVTSTVNLYFGSGVSAKHSDIILNDQMDDFSSPDIVSQFDIPPSKDNFIKPGKRPLSSMCPVIILDKNNEVRLVIGAAGGTKITTAIALVIINHLWYNMTIKESIDSCRLHHQLFPMQIQAEECYANDDFENFMTKIGHKQVYNSSDGFSAVTSVTNDGGIWASYDKRRPGDTSYIY</sequence>
<feature type="binding site" evidence="3">
    <location>
        <position position="443"/>
    </location>
    <ligand>
        <name>L-glutamate</name>
        <dbReference type="ChEBI" id="CHEBI:29985"/>
    </ligand>
</feature>
<dbReference type="Proteomes" id="UP001516400">
    <property type="component" value="Unassembled WGS sequence"/>
</dbReference>
<dbReference type="FunFam" id="3.60.20.40:FF:000001">
    <property type="entry name" value="Gamma-glutamyltranspeptidase 1"/>
    <property type="match status" value="1"/>
</dbReference>
<dbReference type="Gene3D" id="1.10.246.130">
    <property type="match status" value="1"/>
</dbReference>
<accession>A0ABD2N3U6</accession>
<dbReference type="EMBL" id="JABFTP020000062">
    <property type="protein sequence ID" value="KAL3273405.1"/>
    <property type="molecule type" value="Genomic_DNA"/>
</dbReference>
<gene>
    <name evidence="5" type="ORF">HHI36_014851</name>
</gene>
<keyword evidence="1" id="KW-1202">Platelet aggregation activating toxin</keyword>
<dbReference type="InterPro" id="IPR029055">
    <property type="entry name" value="Ntn_hydrolases_N"/>
</dbReference>
<keyword evidence="4" id="KW-0472">Membrane</keyword>
<dbReference type="AlphaFoldDB" id="A0ABD2N3U6"/>
<dbReference type="PANTHER" id="PTHR11686:SF72">
    <property type="entry name" value="GAMMA-GLUTAMYL TRANSPEPTIDASE, ISOFORM A"/>
    <property type="match status" value="1"/>
</dbReference>
<dbReference type="PANTHER" id="PTHR11686">
    <property type="entry name" value="GAMMA GLUTAMYL TRANSPEPTIDASE"/>
    <property type="match status" value="1"/>
</dbReference>
<evidence type="ECO:0000256" key="3">
    <source>
        <dbReference type="PIRSR" id="PIRSR600101-2"/>
    </source>
</evidence>
<dbReference type="PRINTS" id="PR01210">
    <property type="entry name" value="GGTRANSPTASE"/>
</dbReference>
<feature type="transmembrane region" description="Helical" evidence="4">
    <location>
        <begin position="28"/>
        <end position="51"/>
    </location>
</feature>
<name>A0ABD2N3U6_9CUCU</name>
<feature type="binding site" evidence="3">
    <location>
        <position position="127"/>
    </location>
    <ligand>
        <name>L-glutamate</name>
        <dbReference type="ChEBI" id="CHEBI:29985"/>
    </ligand>
</feature>
<feature type="active site" description="Nucleophile" evidence="2">
    <location>
        <position position="401"/>
    </location>
</feature>
<evidence type="ECO:0000256" key="4">
    <source>
        <dbReference type="SAM" id="Phobius"/>
    </source>
</evidence>
<reference evidence="5 6" key="1">
    <citation type="journal article" date="2021" name="BMC Biol.">
        <title>Horizontally acquired antibacterial genes associated with adaptive radiation of ladybird beetles.</title>
        <authorList>
            <person name="Li H.S."/>
            <person name="Tang X.F."/>
            <person name="Huang Y.H."/>
            <person name="Xu Z.Y."/>
            <person name="Chen M.L."/>
            <person name="Du X.Y."/>
            <person name="Qiu B.Y."/>
            <person name="Chen P.T."/>
            <person name="Zhang W."/>
            <person name="Slipinski A."/>
            <person name="Escalona H.E."/>
            <person name="Waterhouse R.M."/>
            <person name="Zwick A."/>
            <person name="Pang H."/>
        </authorList>
    </citation>
    <scope>NUCLEOTIDE SEQUENCE [LARGE SCALE GENOMIC DNA]</scope>
    <source>
        <strain evidence="5">SYSU2018</strain>
    </source>
</reference>
<feature type="binding site" evidence="3">
    <location>
        <begin position="471"/>
        <end position="472"/>
    </location>
    <ligand>
        <name>L-glutamate</name>
        <dbReference type="ChEBI" id="CHEBI:29985"/>
    </ligand>
</feature>
<feature type="binding site" evidence="3">
    <location>
        <begin position="419"/>
        <end position="421"/>
    </location>
    <ligand>
        <name>L-glutamate</name>
        <dbReference type="ChEBI" id="CHEBI:29985"/>
    </ligand>
</feature>
<dbReference type="InterPro" id="IPR043137">
    <property type="entry name" value="GGT_ssub_C"/>
</dbReference>
<keyword evidence="1" id="KW-0800">Toxin</keyword>
<protein>
    <submittedName>
        <fullName evidence="5">Uncharacterized protein</fullName>
    </submittedName>
</protein>
<dbReference type="InterPro" id="IPR000101">
    <property type="entry name" value="GGT_peptidase"/>
</dbReference>
<dbReference type="InterPro" id="IPR043138">
    <property type="entry name" value="GGT_lsub"/>
</dbReference>
<keyword evidence="4" id="KW-0812">Transmembrane</keyword>
<evidence type="ECO:0000313" key="6">
    <source>
        <dbReference type="Proteomes" id="UP001516400"/>
    </source>
</evidence>
<comment type="caution">
    <text evidence="5">The sequence shown here is derived from an EMBL/GenBank/DDBJ whole genome shotgun (WGS) entry which is preliminary data.</text>
</comment>
<evidence type="ECO:0000256" key="1">
    <source>
        <dbReference type="ARBA" id="ARBA00084097"/>
    </source>
</evidence>
<keyword evidence="4" id="KW-1133">Transmembrane helix</keyword>
<dbReference type="SUPFAM" id="SSF56235">
    <property type="entry name" value="N-terminal nucleophile aminohydrolases (Ntn hydrolases)"/>
    <property type="match status" value="1"/>
</dbReference>
<dbReference type="Gene3D" id="3.60.20.40">
    <property type="match status" value="1"/>
</dbReference>
<feature type="binding site" evidence="3">
    <location>
        <position position="494"/>
    </location>
    <ligand>
        <name>L-glutamate</name>
        <dbReference type="ChEBI" id="CHEBI:29985"/>
    </ligand>
</feature>
<evidence type="ECO:0000313" key="5">
    <source>
        <dbReference type="EMBL" id="KAL3273405.1"/>
    </source>
</evidence>
<dbReference type="FunFam" id="1.10.246.130:FF:000001">
    <property type="entry name" value="Gamma-glutamyltransferase 5 isoform 1"/>
    <property type="match status" value="1"/>
</dbReference>
<proteinExistence type="predicted"/>
<dbReference type="Pfam" id="PF01019">
    <property type="entry name" value="G_glu_transpept"/>
    <property type="match status" value="1"/>
</dbReference>
<organism evidence="5 6">
    <name type="scientific">Cryptolaemus montrouzieri</name>
    <dbReference type="NCBI Taxonomy" id="559131"/>
    <lineage>
        <taxon>Eukaryota</taxon>
        <taxon>Metazoa</taxon>
        <taxon>Ecdysozoa</taxon>
        <taxon>Arthropoda</taxon>
        <taxon>Hexapoda</taxon>
        <taxon>Insecta</taxon>
        <taxon>Pterygota</taxon>
        <taxon>Neoptera</taxon>
        <taxon>Endopterygota</taxon>
        <taxon>Coleoptera</taxon>
        <taxon>Polyphaga</taxon>
        <taxon>Cucujiformia</taxon>
        <taxon>Coccinelloidea</taxon>
        <taxon>Coccinellidae</taxon>
        <taxon>Scymninae</taxon>
        <taxon>Scymnini</taxon>
        <taxon>Cryptolaemus</taxon>
    </lineage>
</organism>